<organism evidence="1 2">
    <name type="scientific">Citrobacter meridianamericanus</name>
    <dbReference type="NCBI Taxonomy" id="2894201"/>
    <lineage>
        <taxon>Bacteria</taxon>
        <taxon>Pseudomonadati</taxon>
        <taxon>Pseudomonadota</taxon>
        <taxon>Gammaproteobacteria</taxon>
        <taxon>Enterobacterales</taxon>
        <taxon>Enterobacteriaceae</taxon>
        <taxon>Citrobacter</taxon>
    </lineage>
</organism>
<evidence type="ECO:0000313" key="2">
    <source>
        <dbReference type="Proteomes" id="UP001139290"/>
    </source>
</evidence>
<comment type="caution">
    <text evidence="1">The sequence shown here is derived from an EMBL/GenBank/DDBJ whole genome shotgun (WGS) entry which is preliminary data.</text>
</comment>
<gene>
    <name evidence="1" type="ORF">LOD26_03295</name>
</gene>
<reference evidence="1" key="1">
    <citation type="submission" date="2021-11" db="EMBL/GenBank/DDBJ databases">
        <title>Citrobacter meridianamericanus sp. nov. isolated from soil.</title>
        <authorList>
            <person name="Furlan J.P.R."/>
            <person name="Stehling E.G."/>
        </authorList>
    </citation>
    <scope>NUCLEOTIDE SEQUENCE</scope>
    <source>
        <strain evidence="1">BR102</strain>
    </source>
</reference>
<dbReference type="Proteomes" id="UP001139290">
    <property type="component" value="Unassembled WGS sequence"/>
</dbReference>
<dbReference type="EMBL" id="JAJJVQ010000001">
    <property type="protein sequence ID" value="MCO5780359.1"/>
    <property type="molecule type" value="Genomic_DNA"/>
</dbReference>
<name>A0ABT1B573_9ENTR</name>
<sequence length="253" mass="28170">MCAEKTSKALQRAIVYSTEWAKTIALKYLCGHSACGKEIYVETTGDLRTLFSRLSTKSTEVPDIIVLDIPARDYVGLLCHIRRLHPALPVVITQSRILFSDRAVASWFGNIWLREYDSLLAGYPGALIGSCMTDLQFAGTYSSAACSTECPGRMSDAILLNHVERWLCGRLTERIGSGLCAQVATEWLSRGISAQEVGKRLNRSDKLVYHYRSRIIQELRISGHPRDFIASLSLKEGPVPSDRPMTCQMRVVA</sequence>
<evidence type="ECO:0000313" key="1">
    <source>
        <dbReference type="EMBL" id="MCO5780359.1"/>
    </source>
</evidence>
<proteinExistence type="predicted"/>
<dbReference type="RefSeq" id="WP_151217515.1">
    <property type="nucleotide sequence ID" value="NZ_CP101040.1"/>
</dbReference>
<protein>
    <submittedName>
        <fullName evidence="1">Response regulator transcription factor</fullName>
    </submittedName>
</protein>
<keyword evidence="2" id="KW-1185">Reference proteome</keyword>
<accession>A0ABT1B573</accession>